<proteinExistence type="predicted"/>
<evidence type="ECO:0000313" key="2">
    <source>
        <dbReference type="Proteomes" id="UP000480122"/>
    </source>
</evidence>
<keyword evidence="2" id="KW-1185">Reference proteome</keyword>
<reference evidence="1 2" key="1">
    <citation type="submission" date="2019-11" db="EMBL/GenBank/DDBJ databases">
        <title>Agromyces kandeliae sp. nov., isolated from mangrove soil.</title>
        <authorList>
            <person name="Wang R."/>
        </authorList>
    </citation>
    <scope>NUCLEOTIDE SEQUENCE [LARGE SCALE GENOMIC DNA]</scope>
    <source>
        <strain evidence="1 2">JCM 11431</strain>
    </source>
</reference>
<organism evidence="1 2">
    <name type="scientific">Agromyces luteolus</name>
    <dbReference type="NCBI Taxonomy" id="88373"/>
    <lineage>
        <taxon>Bacteria</taxon>
        <taxon>Bacillati</taxon>
        <taxon>Actinomycetota</taxon>
        <taxon>Actinomycetes</taxon>
        <taxon>Micrococcales</taxon>
        <taxon>Microbacteriaceae</taxon>
        <taxon>Agromyces</taxon>
    </lineage>
</organism>
<accession>A0A7C9M007</accession>
<dbReference type="RefSeq" id="WP_155843472.1">
    <property type="nucleotide sequence ID" value="NZ_BAAAIA010000008.1"/>
</dbReference>
<comment type="caution">
    <text evidence="1">The sequence shown here is derived from an EMBL/GenBank/DDBJ whole genome shotgun (WGS) entry which is preliminary data.</text>
</comment>
<dbReference type="AlphaFoldDB" id="A0A7C9M007"/>
<protein>
    <submittedName>
        <fullName evidence="1">Uncharacterized protein</fullName>
    </submittedName>
</protein>
<gene>
    <name evidence="1" type="ORF">GLX25_15920</name>
</gene>
<dbReference type="Proteomes" id="UP000480122">
    <property type="component" value="Unassembled WGS sequence"/>
</dbReference>
<dbReference type="EMBL" id="WODA01000025">
    <property type="protein sequence ID" value="MUN08597.1"/>
    <property type="molecule type" value="Genomic_DNA"/>
</dbReference>
<sequence>MTSGDVLRAPLRVGARILLAPEHTGLMAPAWAVVELVDRIEDPTPLPWSAGADHRWRVGYRTTVVDSRGDVDEPLGLIWVDDDARDANGMLLSADRS</sequence>
<dbReference type="OrthoDB" id="9942791at2"/>
<evidence type="ECO:0000313" key="1">
    <source>
        <dbReference type="EMBL" id="MUN08597.1"/>
    </source>
</evidence>
<name>A0A7C9M007_9MICO</name>